<dbReference type="AlphaFoldDB" id="A0A5B0N607"/>
<gene>
    <name evidence="3" type="ORF">PGT21_004094</name>
    <name evidence="2" type="ORF">PGTUg99_036253</name>
</gene>
<dbReference type="EMBL" id="VDEP01000438">
    <property type="protein sequence ID" value="KAA1083568.1"/>
    <property type="molecule type" value="Genomic_DNA"/>
</dbReference>
<keyword evidence="4" id="KW-1185">Reference proteome</keyword>
<evidence type="ECO:0000313" key="5">
    <source>
        <dbReference type="Proteomes" id="UP000325313"/>
    </source>
</evidence>
<evidence type="ECO:0000313" key="3">
    <source>
        <dbReference type="EMBL" id="KAA1093950.1"/>
    </source>
</evidence>
<protein>
    <submittedName>
        <fullName evidence="2">Uncharacterized protein</fullName>
    </submittedName>
</protein>
<dbReference type="Proteomes" id="UP000324748">
    <property type="component" value="Unassembled WGS sequence"/>
</dbReference>
<feature type="region of interest" description="Disordered" evidence="1">
    <location>
        <begin position="112"/>
        <end position="135"/>
    </location>
</feature>
<proteinExistence type="predicted"/>
<reference evidence="4 5" key="1">
    <citation type="submission" date="2019-05" db="EMBL/GenBank/DDBJ databases">
        <title>Emergence of the Ug99 lineage of the wheat stem rust pathogen through somatic hybridization.</title>
        <authorList>
            <person name="Li F."/>
            <person name="Upadhyaya N.M."/>
            <person name="Sperschneider J."/>
            <person name="Matny O."/>
            <person name="Nguyen-Phuc H."/>
            <person name="Mago R."/>
            <person name="Raley C."/>
            <person name="Miller M.E."/>
            <person name="Silverstein K.A.T."/>
            <person name="Henningsen E."/>
            <person name="Hirsch C.D."/>
            <person name="Visser B."/>
            <person name="Pretorius Z.A."/>
            <person name="Steffenson B.J."/>
            <person name="Schwessinger B."/>
            <person name="Dodds P.N."/>
            <person name="Figueroa M."/>
        </authorList>
    </citation>
    <scope>NUCLEOTIDE SEQUENCE [LARGE SCALE GENOMIC DNA]</scope>
    <source>
        <strain evidence="3">21-0</strain>
        <strain evidence="2 5">Ug99</strain>
    </source>
</reference>
<dbReference type="OrthoDB" id="2502687at2759"/>
<comment type="caution">
    <text evidence="2">The sequence shown here is derived from an EMBL/GenBank/DDBJ whole genome shotgun (WGS) entry which is preliminary data.</text>
</comment>
<accession>A0A5B0N607</accession>
<name>A0A5B0N607_PUCGR</name>
<evidence type="ECO:0000256" key="1">
    <source>
        <dbReference type="SAM" id="MobiDB-lite"/>
    </source>
</evidence>
<evidence type="ECO:0000313" key="2">
    <source>
        <dbReference type="EMBL" id="KAA1083568.1"/>
    </source>
</evidence>
<organism evidence="2 5">
    <name type="scientific">Puccinia graminis f. sp. tritici</name>
    <dbReference type="NCBI Taxonomy" id="56615"/>
    <lineage>
        <taxon>Eukaryota</taxon>
        <taxon>Fungi</taxon>
        <taxon>Dikarya</taxon>
        <taxon>Basidiomycota</taxon>
        <taxon>Pucciniomycotina</taxon>
        <taxon>Pucciniomycetes</taxon>
        <taxon>Pucciniales</taxon>
        <taxon>Pucciniaceae</taxon>
        <taxon>Puccinia</taxon>
    </lineage>
</organism>
<dbReference type="EMBL" id="VSWC01000079">
    <property type="protein sequence ID" value="KAA1093950.1"/>
    <property type="molecule type" value="Genomic_DNA"/>
</dbReference>
<sequence>MVEVDSTPLAKVTNAMVKTGLLPITQAEPLAAVLLPEIRQLLVELRETRAETQAHQVETRANNRVVMTRLAAIDTQLGAIDTRLAAIDTRFEGIGTRLDRIEGINNDWLNHGRRMANQYDPPAPPASPRRSKRRP</sequence>
<dbReference type="Proteomes" id="UP000325313">
    <property type="component" value="Unassembled WGS sequence"/>
</dbReference>
<evidence type="ECO:0000313" key="4">
    <source>
        <dbReference type="Proteomes" id="UP000324748"/>
    </source>
</evidence>